<name>A0ABP7LM51_9SPHN</name>
<dbReference type="CDD" id="cd09110">
    <property type="entry name" value="PLDc_CLS_1"/>
    <property type="match status" value="1"/>
</dbReference>
<evidence type="ECO:0000256" key="1">
    <source>
        <dbReference type="ARBA" id="ARBA00003145"/>
    </source>
</evidence>
<dbReference type="Proteomes" id="UP001500827">
    <property type="component" value="Unassembled WGS sequence"/>
</dbReference>
<protein>
    <recommendedName>
        <fullName evidence="3">Phospholipase D</fullName>
    </recommendedName>
    <alternativeName>
        <fullName evidence="5">Choline phosphatase</fullName>
    </alternativeName>
</protein>
<comment type="caution">
    <text evidence="7">The sequence shown here is derived from an EMBL/GenBank/DDBJ whole genome shotgun (WGS) entry which is preliminary data.</text>
</comment>
<evidence type="ECO:0000256" key="4">
    <source>
        <dbReference type="ARBA" id="ARBA00022525"/>
    </source>
</evidence>
<dbReference type="InterPro" id="IPR001736">
    <property type="entry name" value="PLipase_D/transphosphatidylase"/>
</dbReference>
<evidence type="ECO:0000313" key="8">
    <source>
        <dbReference type="Proteomes" id="UP001500827"/>
    </source>
</evidence>
<dbReference type="Pfam" id="PF13091">
    <property type="entry name" value="PLDc_2"/>
    <property type="match status" value="2"/>
</dbReference>
<dbReference type="Gene3D" id="3.30.870.10">
    <property type="entry name" value="Endonuclease Chain A"/>
    <property type="match status" value="2"/>
</dbReference>
<proteinExistence type="predicted"/>
<feature type="domain" description="PLD phosphodiesterase" evidence="6">
    <location>
        <begin position="113"/>
        <end position="140"/>
    </location>
</feature>
<dbReference type="PANTHER" id="PTHR21248:SF12">
    <property type="entry name" value="CARDIOLIPIN SYNTHASE C"/>
    <property type="match status" value="1"/>
</dbReference>
<organism evidence="7 8">
    <name type="scientific">Sphingomonas limnosediminicola</name>
    <dbReference type="NCBI Taxonomy" id="940133"/>
    <lineage>
        <taxon>Bacteria</taxon>
        <taxon>Pseudomonadati</taxon>
        <taxon>Pseudomonadota</taxon>
        <taxon>Alphaproteobacteria</taxon>
        <taxon>Sphingomonadales</taxon>
        <taxon>Sphingomonadaceae</taxon>
        <taxon>Sphingomonas</taxon>
    </lineage>
</organism>
<feature type="domain" description="PLD phosphodiesterase" evidence="6">
    <location>
        <begin position="288"/>
        <end position="314"/>
    </location>
</feature>
<dbReference type="SUPFAM" id="SSF56024">
    <property type="entry name" value="Phospholipase D/nuclease"/>
    <property type="match status" value="2"/>
</dbReference>
<comment type="function">
    <text evidence="1">Could be a virulence factor.</text>
</comment>
<reference evidence="8" key="1">
    <citation type="journal article" date="2019" name="Int. J. Syst. Evol. Microbiol.">
        <title>The Global Catalogue of Microorganisms (GCM) 10K type strain sequencing project: providing services to taxonomists for standard genome sequencing and annotation.</title>
        <authorList>
            <consortium name="The Broad Institute Genomics Platform"/>
            <consortium name="The Broad Institute Genome Sequencing Center for Infectious Disease"/>
            <person name="Wu L."/>
            <person name="Ma J."/>
        </authorList>
    </citation>
    <scope>NUCLEOTIDE SEQUENCE [LARGE SCALE GENOMIC DNA]</scope>
    <source>
        <strain evidence="8">JCM 17543</strain>
    </source>
</reference>
<dbReference type="EMBL" id="BAABBM010000001">
    <property type="protein sequence ID" value="GAA3902282.1"/>
    <property type="molecule type" value="Genomic_DNA"/>
</dbReference>
<gene>
    <name evidence="7" type="ORF">GCM10022276_21240</name>
</gene>
<keyword evidence="8" id="KW-1185">Reference proteome</keyword>
<evidence type="ECO:0000259" key="6">
    <source>
        <dbReference type="PROSITE" id="PS50035"/>
    </source>
</evidence>
<accession>A0ABP7LM51</accession>
<dbReference type="InterPro" id="IPR025202">
    <property type="entry name" value="PLD-like_dom"/>
</dbReference>
<dbReference type="PROSITE" id="PS50035">
    <property type="entry name" value="PLD"/>
    <property type="match status" value="2"/>
</dbReference>
<evidence type="ECO:0000256" key="2">
    <source>
        <dbReference type="ARBA" id="ARBA00004613"/>
    </source>
</evidence>
<sequence length="389" mass="44900">MPDHAAEVTTPAITAEIEGNRLELIESGEARLCAILDLIARAEESLKILFYMFNPDPVGERVRDALVTAAQRGVEVKLLIDGFGSAAPPDFFASLNEFGGEHCVFNASYGRSYLLRNHQKLAIADDKVALIGGANIDETYLTDQGSKRWRDLWLKIEGPEVKPASRYFDSLFRWSMRKHSKTRSLRRMVAEYSEWRGLLQWKFTGPLSMRNSWWRTIGRDIRRGKQLDMIFAYFAPPGAMLRRIGRLGRRGKARIITAAKSDNNATIAAARHSYSRLLRRHVQMYEYQVAKLHTKLAIVDDVVHIGSSNFDYRSLYINCEIMLRIKDAGFADQMRKYFEGELEDSRWISPYVHKQRASLWRRLKWAASHYLVNIMDYTVTRRLNFRPEA</sequence>
<dbReference type="RefSeq" id="WP_344699664.1">
    <property type="nucleotide sequence ID" value="NZ_BAABBM010000001.1"/>
</dbReference>
<evidence type="ECO:0000256" key="5">
    <source>
        <dbReference type="ARBA" id="ARBA00029594"/>
    </source>
</evidence>
<comment type="subcellular location">
    <subcellularLocation>
        <location evidence="2">Secreted</location>
    </subcellularLocation>
</comment>
<dbReference type="PANTHER" id="PTHR21248">
    <property type="entry name" value="CARDIOLIPIN SYNTHASE"/>
    <property type="match status" value="1"/>
</dbReference>
<keyword evidence="4" id="KW-0964">Secreted</keyword>
<evidence type="ECO:0000256" key="3">
    <source>
        <dbReference type="ARBA" id="ARBA00018392"/>
    </source>
</evidence>
<dbReference type="SMART" id="SM00155">
    <property type="entry name" value="PLDc"/>
    <property type="match status" value="2"/>
</dbReference>
<evidence type="ECO:0000313" key="7">
    <source>
        <dbReference type="EMBL" id="GAA3902282.1"/>
    </source>
</evidence>